<evidence type="ECO:0000313" key="1">
    <source>
        <dbReference type="EMBL" id="CIS68853.1"/>
    </source>
</evidence>
<comment type="caution">
    <text evidence="1">The sequence shown here is derived from an EMBL/GenBank/DDBJ whole genome shotgun (WGS) entry which is preliminary data.</text>
</comment>
<dbReference type="AlphaFoldDB" id="A0AA87C7G5"/>
<gene>
    <name evidence="1" type="ORF">ERS019486_01594</name>
</gene>
<evidence type="ECO:0000313" key="2">
    <source>
        <dbReference type="Proteomes" id="UP000042745"/>
    </source>
</evidence>
<accession>A0AA87C7G5</accession>
<name>A0AA87C7G5_STREE</name>
<organism evidence="1 2">
    <name type="scientific">Streptococcus pneumoniae</name>
    <dbReference type="NCBI Taxonomy" id="1313"/>
    <lineage>
        <taxon>Bacteria</taxon>
        <taxon>Bacillati</taxon>
        <taxon>Bacillota</taxon>
        <taxon>Bacilli</taxon>
        <taxon>Lactobacillales</taxon>
        <taxon>Streptococcaceae</taxon>
        <taxon>Streptococcus</taxon>
    </lineage>
</organism>
<dbReference type="EMBL" id="CKGU01000025">
    <property type="protein sequence ID" value="CIS68853.1"/>
    <property type="molecule type" value="Genomic_DNA"/>
</dbReference>
<protein>
    <submittedName>
        <fullName evidence="1">Uncharacterized protein</fullName>
    </submittedName>
</protein>
<proteinExistence type="predicted"/>
<reference evidence="1 2" key="1">
    <citation type="submission" date="2015-03" db="EMBL/GenBank/DDBJ databases">
        <authorList>
            <consortium name="Pathogen Informatics"/>
            <person name="Murphy D."/>
        </authorList>
    </citation>
    <scope>NUCLEOTIDE SEQUENCE [LARGE SCALE GENOMIC DNA]</scope>
    <source>
        <strain evidence="2">type strain: N</strain>
    </source>
</reference>
<sequence>MKDLLKIIQQQSATIDSLANELALEKCLSVWTTQPF</sequence>
<dbReference type="Proteomes" id="UP000042745">
    <property type="component" value="Unassembled WGS sequence"/>
</dbReference>